<evidence type="ECO:0000313" key="7">
    <source>
        <dbReference type="Proteomes" id="UP001595698"/>
    </source>
</evidence>
<dbReference type="InterPro" id="IPR052064">
    <property type="entry name" value="Mito_IMP1_subunit"/>
</dbReference>
<proteinExistence type="inferred from homology"/>
<name>A0ABV8ETE2_9ACTN</name>
<comment type="similarity">
    <text evidence="4">Belongs to the peptidase S26 family. IMP1 subfamily.</text>
</comment>
<dbReference type="SUPFAM" id="SSF51306">
    <property type="entry name" value="LexA/Signal peptidase"/>
    <property type="match status" value="1"/>
</dbReference>
<feature type="domain" description="Peptidase S26" evidence="5">
    <location>
        <begin position="114"/>
        <end position="150"/>
    </location>
</feature>
<dbReference type="Gene3D" id="2.10.109.10">
    <property type="entry name" value="Umud Fragment, subunit A"/>
    <property type="match status" value="1"/>
</dbReference>
<dbReference type="Pfam" id="PF10502">
    <property type="entry name" value="Peptidase_S26"/>
    <property type="match status" value="2"/>
</dbReference>
<comment type="subcellular location">
    <subcellularLocation>
        <location evidence="1">Cell membrane</location>
        <topology evidence="1">Single-pass type II membrane protein</topology>
    </subcellularLocation>
</comment>
<keyword evidence="2" id="KW-0378">Hydrolase</keyword>
<dbReference type="InterPro" id="IPR036286">
    <property type="entry name" value="LexA/Signal_pep-like_sf"/>
</dbReference>
<dbReference type="CDD" id="cd06530">
    <property type="entry name" value="S26_SPase_I"/>
    <property type="match status" value="1"/>
</dbReference>
<dbReference type="PANTHER" id="PTHR12383">
    <property type="entry name" value="PROTEASE FAMILY S26 MITOCHONDRIAL INNER MEMBRANE PROTEASE-RELATED"/>
    <property type="match status" value="1"/>
</dbReference>
<sequence length="156" mass="16819">MITLVLAFTSVCVLGLCVATWTVRRKLRVVTVRGCSMEPSLLNGEKILVKRCTASGIRRGDVVFLEMGEPLGWTPGRPILPSSGFRSHIVKRVAALPGERVGADLGVTRSIPRDSVVPAGKLVLLGDNPNTSEDSRKYGYISAAWVTGKMIRKLGS</sequence>
<evidence type="ECO:0000256" key="1">
    <source>
        <dbReference type="ARBA" id="ARBA00004401"/>
    </source>
</evidence>
<evidence type="ECO:0000256" key="3">
    <source>
        <dbReference type="ARBA" id="ARBA00023136"/>
    </source>
</evidence>
<dbReference type="RefSeq" id="WP_386187997.1">
    <property type="nucleotide sequence ID" value="NZ_JBHSBC010000002.1"/>
</dbReference>
<dbReference type="PRINTS" id="PR00727">
    <property type="entry name" value="LEADERPTASE"/>
</dbReference>
<accession>A0ABV8ETE2</accession>
<protein>
    <submittedName>
        <fullName evidence="6">S26 family signal peptidase</fullName>
    </submittedName>
</protein>
<evidence type="ECO:0000259" key="5">
    <source>
        <dbReference type="Pfam" id="PF10502"/>
    </source>
</evidence>
<organism evidence="6 7">
    <name type="scientific">Streptosporangium jomthongense</name>
    <dbReference type="NCBI Taxonomy" id="1193683"/>
    <lineage>
        <taxon>Bacteria</taxon>
        <taxon>Bacillati</taxon>
        <taxon>Actinomycetota</taxon>
        <taxon>Actinomycetes</taxon>
        <taxon>Streptosporangiales</taxon>
        <taxon>Streptosporangiaceae</taxon>
        <taxon>Streptosporangium</taxon>
    </lineage>
</organism>
<dbReference type="PANTHER" id="PTHR12383:SF16">
    <property type="entry name" value="MITOCHONDRIAL INNER MEMBRANE PROTEASE SUBUNIT 1"/>
    <property type="match status" value="1"/>
</dbReference>
<reference evidence="7" key="1">
    <citation type="journal article" date="2019" name="Int. J. Syst. Evol. Microbiol.">
        <title>The Global Catalogue of Microorganisms (GCM) 10K type strain sequencing project: providing services to taxonomists for standard genome sequencing and annotation.</title>
        <authorList>
            <consortium name="The Broad Institute Genomics Platform"/>
            <consortium name="The Broad Institute Genome Sequencing Center for Infectious Disease"/>
            <person name="Wu L."/>
            <person name="Ma J."/>
        </authorList>
    </citation>
    <scope>NUCLEOTIDE SEQUENCE [LARGE SCALE GENOMIC DNA]</scope>
    <source>
        <strain evidence="7">TBRC 7912</strain>
    </source>
</reference>
<dbReference type="InterPro" id="IPR019533">
    <property type="entry name" value="Peptidase_S26"/>
</dbReference>
<evidence type="ECO:0000313" key="6">
    <source>
        <dbReference type="EMBL" id="MFC3979329.1"/>
    </source>
</evidence>
<dbReference type="InterPro" id="IPR000223">
    <property type="entry name" value="Pept_S26A_signal_pept_1"/>
</dbReference>
<dbReference type="EMBL" id="JBHSBC010000002">
    <property type="protein sequence ID" value="MFC3979329.1"/>
    <property type="molecule type" value="Genomic_DNA"/>
</dbReference>
<keyword evidence="3" id="KW-0472">Membrane</keyword>
<dbReference type="Proteomes" id="UP001595698">
    <property type="component" value="Unassembled WGS sequence"/>
</dbReference>
<gene>
    <name evidence="6" type="ORF">ACFOYY_04300</name>
</gene>
<evidence type="ECO:0000256" key="4">
    <source>
        <dbReference type="ARBA" id="ARBA00038445"/>
    </source>
</evidence>
<comment type="caution">
    <text evidence="6">The sequence shown here is derived from an EMBL/GenBank/DDBJ whole genome shotgun (WGS) entry which is preliminary data.</text>
</comment>
<evidence type="ECO:0000256" key="2">
    <source>
        <dbReference type="ARBA" id="ARBA00022801"/>
    </source>
</evidence>
<keyword evidence="7" id="KW-1185">Reference proteome</keyword>
<feature type="domain" description="Peptidase S26" evidence="5">
    <location>
        <begin position="10"/>
        <end position="102"/>
    </location>
</feature>